<dbReference type="Proteomes" id="UP000595448">
    <property type="component" value="Chromosome"/>
</dbReference>
<accession>A0ABX7BSY0</accession>
<gene>
    <name evidence="1" type="ORF">JIP62_07115</name>
</gene>
<sequence length="191" mass="20048">MTRALQILAGWKGYALVLAIGLALGWGGAWKVRDGMAAEAALKAAQAQTRAATNVIGRTQQAATVTEGVGRTVEAAQVETRIVYRTITERIPVYVTPETDRAVVLPLGFVRLHDAAAAGTVATLPDRAGQLADAPSGIALSAAAGTIVGNYGTCLEWRNQVIGWQAWYAEQSARWGKGPVPNTGTGRDPPN</sequence>
<evidence type="ECO:0000313" key="2">
    <source>
        <dbReference type="Proteomes" id="UP000595448"/>
    </source>
</evidence>
<name>A0ABX7BSY0_9CAUL</name>
<evidence type="ECO:0000313" key="1">
    <source>
        <dbReference type="EMBL" id="QQQ19848.1"/>
    </source>
</evidence>
<dbReference type="EMBL" id="CP067977">
    <property type="protein sequence ID" value="QQQ19848.1"/>
    <property type="molecule type" value="Genomic_DNA"/>
</dbReference>
<reference evidence="1 2" key="1">
    <citation type="submission" date="2021-01" db="EMBL/GenBank/DDBJ databases">
        <title>Brevundimonas vitis sp. nov., an bacterium isolated from grape (Vitis vinifera).</title>
        <authorList>
            <person name="Jiang L."/>
            <person name="Lee J."/>
        </authorList>
    </citation>
    <scope>NUCLEOTIDE SEQUENCE [LARGE SCALE GENOMIC DNA]</scope>
    <source>
        <strain evidence="1 2">GRTSA-9</strain>
    </source>
</reference>
<proteinExistence type="predicted"/>
<protein>
    <submittedName>
        <fullName evidence="1">Uncharacterized protein</fullName>
    </submittedName>
</protein>
<organism evidence="1 2">
    <name type="scientific">Brevundimonas vitisensis</name>
    <dbReference type="NCBI Taxonomy" id="2800818"/>
    <lineage>
        <taxon>Bacteria</taxon>
        <taxon>Pseudomonadati</taxon>
        <taxon>Pseudomonadota</taxon>
        <taxon>Alphaproteobacteria</taxon>
        <taxon>Caulobacterales</taxon>
        <taxon>Caulobacteraceae</taxon>
        <taxon>Brevundimonas</taxon>
    </lineage>
</organism>
<dbReference type="RefSeq" id="WP_201104295.1">
    <property type="nucleotide sequence ID" value="NZ_CP067977.1"/>
</dbReference>
<keyword evidence="2" id="KW-1185">Reference proteome</keyword>